<gene>
    <name evidence="2" type="ORF">GCK32_003985</name>
</gene>
<dbReference type="Proteomes" id="UP001331761">
    <property type="component" value="Unassembled WGS sequence"/>
</dbReference>
<evidence type="ECO:0000256" key="1">
    <source>
        <dbReference type="SAM" id="MobiDB-lite"/>
    </source>
</evidence>
<keyword evidence="3" id="KW-1185">Reference proteome</keyword>
<evidence type="ECO:0000313" key="2">
    <source>
        <dbReference type="EMBL" id="KAK5976902.1"/>
    </source>
</evidence>
<dbReference type="EMBL" id="WIXE01011239">
    <property type="protein sequence ID" value="KAK5976902.1"/>
    <property type="molecule type" value="Genomic_DNA"/>
</dbReference>
<organism evidence="2 3">
    <name type="scientific">Trichostrongylus colubriformis</name>
    <name type="common">Black scour worm</name>
    <dbReference type="NCBI Taxonomy" id="6319"/>
    <lineage>
        <taxon>Eukaryota</taxon>
        <taxon>Metazoa</taxon>
        <taxon>Ecdysozoa</taxon>
        <taxon>Nematoda</taxon>
        <taxon>Chromadorea</taxon>
        <taxon>Rhabditida</taxon>
        <taxon>Rhabditina</taxon>
        <taxon>Rhabditomorpha</taxon>
        <taxon>Strongyloidea</taxon>
        <taxon>Trichostrongylidae</taxon>
        <taxon>Trichostrongylus</taxon>
    </lineage>
</organism>
<sequence length="211" mass="23734">MRLTIITRIAIPARASGVLFVAGVGSYCAYRICTKYLGKRFVWTLLESARFDNLASADRRLLYACGLPLSDDEDAEYDECDDRRSRMSSSRPLSEVSLQRLSQYPRRSRGLLAIRQPRVGGTAGVVRRPSTSGRSNQSHPHSSSTSDHSASLRIVWEGQQDWDDEFATTDPQRRHSYKSRTTFSPQKLAPSTSVGDMSTVFDEHTNADRWV</sequence>
<feature type="region of interest" description="Disordered" evidence="1">
    <location>
        <begin position="122"/>
        <end position="150"/>
    </location>
</feature>
<feature type="compositionally biased region" description="Low complexity" evidence="1">
    <location>
        <begin position="132"/>
        <end position="150"/>
    </location>
</feature>
<accession>A0AAN8FM89</accession>
<protein>
    <submittedName>
        <fullName evidence="2">Uncharacterized protein</fullName>
    </submittedName>
</protein>
<proteinExistence type="predicted"/>
<dbReference type="AlphaFoldDB" id="A0AAN8FM89"/>
<name>A0AAN8FM89_TRICO</name>
<feature type="compositionally biased region" description="Polar residues" evidence="1">
    <location>
        <begin position="179"/>
        <end position="195"/>
    </location>
</feature>
<comment type="caution">
    <text evidence="2">The sequence shown here is derived from an EMBL/GenBank/DDBJ whole genome shotgun (WGS) entry which is preliminary data.</text>
</comment>
<feature type="region of interest" description="Disordered" evidence="1">
    <location>
        <begin position="167"/>
        <end position="195"/>
    </location>
</feature>
<reference evidence="2 3" key="1">
    <citation type="submission" date="2019-10" db="EMBL/GenBank/DDBJ databases">
        <title>Assembly and Annotation for the nematode Trichostrongylus colubriformis.</title>
        <authorList>
            <person name="Martin J."/>
        </authorList>
    </citation>
    <scope>NUCLEOTIDE SEQUENCE [LARGE SCALE GENOMIC DNA]</scope>
    <source>
        <strain evidence="2">G859</strain>
        <tissue evidence="2">Whole worm</tissue>
    </source>
</reference>
<evidence type="ECO:0000313" key="3">
    <source>
        <dbReference type="Proteomes" id="UP001331761"/>
    </source>
</evidence>